<dbReference type="Proteomes" id="UP000799118">
    <property type="component" value="Unassembled WGS sequence"/>
</dbReference>
<evidence type="ECO:0000313" key="1">
    <source>
        <dbReference type="EMBL" id="KAE9404388.1"/>
    </source>
</evidence>
<dbReference type="AlphaFoldDB" id="A0A6A4I4M6"/>
<organism evidence="1 2">
    <name type="scientific">Gymnopus androsaceus JB14</name>
    <dbReference type="NCBI Taxonomy" id="1447944"/>
    <lineage>
        <taxon>Eukaryota</taxon>
        <taxon>Fungi</taxon>
        <taxon>Dikarya</taxon>
        <taxon>Basidiomycota</taxon>
        <taxon>Agaricomycotina</taxon>
        <taxon>Agaricomycetes</taxon>
        <taxon>Agaricomycetidae</taxon>
        <taxon>Agaricales</taxon>
        <taxon>Marasmiineae</taxon>
        <taxon>Omphalotaceae</taxon>
        <taxon>Gymnopus</taxon>
    </lineage>
</organism>
<gene>
    <name evidence="1" type="ORF">BT96DRAFT_427159</name>
</gene>
<reference evidence="1" key="1">
    <citation type="journal article" date="2019" name="Environ. Microbiol.">
        <title>Fungal ecological strategies reflected in gene transcription - a case study of two litter decomposers.</title>
        <authorList>
            <person name="Barbi F."/>
            <person name="Kohler A."/>
            <person name="Barry K."/>
            <person name="Baskaran P."/>
            <person name="Daum C."/>
            <person name="Fauchery L."/>
            <person name="Ihrmark K."/>
            <person name="Kuo A."/>
            <person name="LaButti K."/>
            <person name="Lipzen A."/>
            <person name="Morin E."/>
            <person name="Grigoriev I.V."/>
            <person name="Henrissat B."/>
            <person name="Lindahl B."/>
            <person name="Martin F."/>
        </authorList>
    </citation>
    <scope>NUCLEOTIDE SEQUENCE</scope>
    <source>
        <strain evidence="1">JB14</strain>
    </source>
</reference>
<accession>A0A6A4I4M6</accession>
<name>A0A6A4I4M6_9AGAR</name>
<protein>
    <submittedName>
        <fullName evidence="1">Uncharacterized protein</fullName>
    </submittedName>
</protein>
<keyword evidence="2" id="KW-1185">Reference proteome</keyword>
<proteinExistence type="predicted"/>
<sequence>MQLLGSIPNIPPNLPPYPIPSKSHCIPILQTYYLLLAYHPIPSHGSLLASLSGKYCS</sequence>
<evidence type="ECO:0000313" key="2">
    <source>
        <dbReference type="Proteomes" id="UP000799118"/>
    </source>
</evidence>
<dbReference type="EMBL" id="ML769417">
    <property type="protein sequence ID" value="KAE9404388.1"/>
    <property type="molecule type" value="Genomic_DNA"/>
</dbReference>